<gene>
    <name evidence="8" type="ORF">DB88DRAFT_257624</name>
</gene>
<evidence type="ECO:0000313" key="8">
    <source>
        <dbReference type="EMBL" id="KAK1923915.1"/>
    </source>
</evidence>
<feature type="transmembrane region" description="Helical" evidence="6">
    <location>
        <begin position="230"/>
        <end position="250"/>
    </location>
</feature>
<feature type="transmembrane region" description="Helical" evidence="6">
    <location>
        <begin position="134"/>
        <end position="153"/>
    </location>
</feature>
<feature type="transmembrane region" description="Helical" evidence="6">
    <location>
        <begin position="313"/>
        <end position="334"/>
    </location>
</feature>
<evidence type="ECO:0000256" key="2">
    <source>
        <dbReference type="ARBA" id="ARBA00008066"/>
    </source>
</evidence>
<feature type="transmembrane region" description="Helical" evidence="6">
    <location>
        <begin position="271"/>
        <end position="293"/>
    </location>
</feature>
<dbReference type="InterPro" id="IPR013057">
    <property type="entry name" value="AA_transpt_TM"/>
</dbReference>
<dbReference type="PANTHER" id="PTHR22950:SF479">
    <property type="entry name" value="AMINO ACID TRANSPORTER (EUROFUNG)-RELATED"/>
    <property type="match status" value="1"/>
</dbReference>
<feature type="transmembrane region" description="Helical" evidence="6">
    <location>
        <begin position="74"/>
        <end position="96"/>
    </location>
</feature>
<evidence type="ECO:0000256" key="5">
    <source>
        <dbReference type="ARBA" id="ARBA00023136"/>
    </source>
</evidence>
<dbReference type="GO" id="GO:0016020">
    <property type="term" value="C:membrane"/>
    <property type="evidence" value="ECO:0007669"/>
    <property type="project" value="UniProtKB-SubCell"/>
</dbReference>
<keyword evidence="5 6" id="KW-0472">Membrane</keyword>
<evidence type="ECO:0000256" key="4">
    <source>
        <dbReference type="ARBA" id="ARBA00022989"/>
    </source>
</evidence>
<evidence type="ECO:0000256" key="3">
    <source>
        <dbReference type="ARBA" id="ARBA00022692"/>
    </source>
</evidence>
<comment type="subcellular location">
    <subcellularLocation>
        <location evidence="1">Membrane</location>
        <topology evidence="1">Multi-pass membrane protein</topology>
    </subcellularLocation>
</comment>
<keyword evidence="9" id="KW-1185">Reference proteome</keyword>
<accession>A0AAD9CYH6</accession>
<dbReference type="AlphaFoldDB" id="A0AAD9CYH6"/>
<feature type="transmembrane region" description="Helical" evidence="6">
    <location>
        <begin position="165"/>
        <end position="184"/>
    </location>
</feature>
<feature type="transmembrane region" description="Helical" evidence="6">
    <location>
        <begin position="191"/>
        <end position="210"/>
    </location>
</feature>
<evidence type="ECO:0000256" key="1">
    <source>
        <dbReference type="ARBA" id="ARBA00004141"/>
    </source>
</evidence>
<dbReference type="FunFam" id="1.20.1740.10:FF:000039">
    <property type="entry name" value="Neutral amino acid transporter (Eurofung)"/>
    <property type="match status" value="1"/>
</dbReference>
<dbReference type="Pfam" id="PF01490">
    <property type="entry name" value="Aa_trans"/>
    <property type="match status" value="1"/>
</dbReference>
<name>A0AAD9CYH6_PAPLA</name>
<feature type="transmembrane region" description="Helical" evidence="6">
    <location>
        <begin position="355"/>
        <end position="373"/>
    </location>
</feature>
<sequence>MEREEYTSSEHYTETKDVEVLAHDREVTAEPKGDAVFGVQGTGDVHYTVMGWKKTTVVLLKTQIALGVLGMPTVLLNVGAVPGVIIIALICAIGGYTGYVCGKFKMNHPEVYSVSDVGYIVAGKFGREFAGAGYILFQICLTGTALVPVAIAFETLSEHATCNVVWYVIAMLVTFGFGSIQTLGKVSWLTTVGFVSIMASIITVSIAVGVTDRPAAAPQEGPWDKGISAFKSATFLQGISAIATAVFGVCGHPMYFSTISEMARPKEFTKALVICYSIMTATYLTIGIVVYYYAGQYLSSPALGSAGFLMQKVSYGIALPGLFASALLYCHFGAKMLFVRALRHSRHLTAHTKTHWVVWIGSVAFCALMGFILAESIPFFGALSIIIAAFFGTFFMTTGPSMCWFKDNWQRRKTDPSTRFWLMVAFNGFVAVSGLFIQVAGTYTGVQAIIDYYAAGTAGGPFAC</sequence>
<comment type="similarity">
    <text evidence="2">Belongs to the amino acid/polyamine transporter 2 family.</text>
</comment>
<feature type="transmembrane region" description="Helical" evidence="6">
    <location>
        <begin position="420"/>
        <end position="440"/>
    </location>
</feature>
<evidence type="ECO:0000256" key="6">
    <source>
        <dbReference type="SAM" id="Phobius"/>
    </source>
</evidence>
<feature type="domain" description="Amino acid transporter transmembrane" evidence="7">
    <location>
        <begin position="50"/>
        <end position="442"/>
    </location>
</feature>
<dbReference type="Proteomes" id="UP001182556">
    <property type="component" value="Unassembled WGS sequence"/>
</dbReference>
<comment type="caution">
    <text evidence="8">The sequence shown here is derived from an EMBL/GenBank/DDBJ whole genome shotgun (WGS) entry which is preliminary data.</text>
</comment>
<feature type="transmembrane region" description="Helical" evidence="6">
    <location>
        <begin position="379"/>
        <end position="399"/>
    </location>
</feature>
<dbReference type="PANTHER" id="PTHR22950">
    <property type="entry name" value="AMINO ACID TRANSPORTER"/>
    <property type="match status" value="1"/>
</dbReference>
<evidence type="ECO:0000313" key="9">
    <source>
        <dbReference type="Proteomes" id="UP001182556"/>
    </source>
</evidence>
<organism evidence="8 9">
    <name type="scientific">Papiliotrema laurentii</name>
    <name type="common">Cryptococcus laurentii</name>
    <dbReference type="NCBI Taxonomy" id="5418"/>
    <lineage>
        <taxon>Eukaryota</taxon>
        <taxon>Fungi</taxon>
        <taxon>Dikarya</taxon>
        <taxon>Basidiomycota</taxon>
        <taxon>Agaricomycotina</taxon>
        <taxon>Tremellomycetes</taxon>
        <taxon>Tremellales</taxon>
        <taxon>Rhynchogastremaceae</taxon>
        <taxon>Papiliotrema</taxon>
    </lineage>
</organism>
<keyword evidence="4 6" id="KW-1133">Transmembrane helix</keyword>
<protein>
    <submittedName>
        <fullName evidence="8">CNF02890-like protein</fullName>
    </submittedName>
</protein>
<dbReference type="EMBL" id="JAODAN010000005">
    <property type="protein sequence ID" value="KAK1923915.1"/>
    <property type="molecule type" value="Genomic_DNA"/>
</dbReference>
<reference evidence="8" key="1">
    <citation type="submission" date="2023-02" db="EMBL/GenBank/DDBJ databases">
        <title>Identification and recombinant expression of a fungal hydrolase from Papiliotrema laurentii that hydrolyzes apple cutin and clears colloidal polyester polyurethane.</title>
        <authorList>
            <consortium name="DOE Joint Genome Institute"/>
            <person name="Roman V.A."/>
            <person name="Bojanowski C."/>
            <person name="Crable B.R."/>
            <person name="Wagner D.N."/>
            <person name="Hung C.S."/>
            <person name="Nadeau L.J."/>
            <person name="Schratz L."/>
            <person name="Haridas S."/>
            <person name="Pangilinan J."/>
            <person name="Lipzen A."/>
            <person name="Na H."/>
            <person name="Yan M."/>
            <person name="Ng V."/>
            <person name="Grigoriev I.V."/>
            <person name="Spatafora J.W."/>
            <person name="Barlow D."/>
            <person name="Biffinger J."/>
            <person name="Kelley-Loughnane N."/>
            <person name="Varaljay V.A."/>
            <person name="Crookes-Goodson W.J."/>
        </authorList>
    </citation>
    <scope>NUCLEOTIDE SEQUENCE</scope>
    <source>
        <strain evidence="8">5307AH</strain>
    </source>
</reference>
<dbReference type="GO" id="GO:0015179">
    <property type="term" value="F:L-amino acid transmembrane transporter activity"/>
    <property type="evidence" value="ECO:0007669"/>
    <property type="project" value="TreeGrafter"/>
</dbReference>
<evidence type="ECO:0000259" key="7">
    <source>
        <dbReference type="Pfam" id="PF01490"/>
    </source>
</evidence>
<keyword evidence="3 6" id="KW-0812">Transmembrane</keyword>
<proteinExistence type="inferred from homology"/>